<reference evidence="2" key="1">
    <citation type="journal article" date="2019" name="Int. J. Syst. Evol. Microbiol.">
        <title>The Global Catalogue of Microorganisms (GCM) 10K type strain sequencing project: providing services to taxonomists for standard genome sequencing and annotation.</title>
        <authorList>
            <consortium name="The Broad Institute Genomics Platform"/>
            <consortium name="The Broad Institute Genome Sequencing Center for Infectious Disease"/>
            <person name="Wu L."/>
            <person name="Ma J."/>
        </authorList>
    </citation>
    <scope>NUCLEOTIDE SEQUENCE [LARGE SCALE GENOMIC DNA]</scope>
    <source>
        <strain evidence="2">CGMCC 1.13587</strain>
    </source>
</reference>
<dbReference type="EMBL" id="JBHSNG010000005">
    <property type="protein sequence ID" value="MFC5580960.1"/>
    <property type="molecule type" value="Genomic_DNA"/>
</dbReference>
<sequence length="191" mass="19629">MAKPSAPPPGIAPGWVESSTFQRDQFGQLSQVESVAVSTQLTEFQSENPARGGPDWAQKFQGWFKLDAPKSISILRAAAGVGTVEATIDGQPLGQPLSLANEPASQTSTLNLNTGWHTFVIQVSRGGFQGASTGIAAQIAVGDGITPPVPVVPYAVPPGEGGDTNHLADVQPSTPAKLSVVVAPATGANHE</sequence>
<name>A0ABW0SVM2_9GAMM</name>
<organism evidence="1 2">
    <name type="scientific">Rhodanobacter terrae</name>
    <dbReference type="NCBI Taxonomy" id="418647"/>
    <lineage>
        <taxon>Bacteria</taxon>
        <taxon>Pseudomonadati</taxon>
        <taxon>Pseudomonadota</taxon>
        <taxon>Gammaproteobacteria</taxon>
        <taxon>Lysobacterales</taxon>
        <taxon>Rhodanobacteraceae</taxon>
        <taxon>Rhodanobacter</taxon>
    </lineage>
</organism>
<evidence type="ECO:0008006" key="3">
    <source>
        <dbReference type="Google" id="ProtNLM"/>
    </source>
</evidence>
<comment type="caution">
    <text evidence="1">The sequence shown here is derived from an EMBL/GenBank/DDBJ whole genome shotgun (WGS) entry which is preliminary data.</text>
</comment>
<dbReference type="RefSeq" id="WP_377325930.1">
    <property type="nucleotide sequence ID" value="NZ_JBHSNG010000005.1"/>
</dbReference>
<keyword evidence="2" id="KW-1185">Reference proteome</keyword>
<evidence type="ECO:0000313" key="1">
    <source>
        <dbReference type="EMBL" id="MFC5580960.1"/>
    </source>
</evidence>
<protein>
    <recommendedName>
        <fullName evidence="3">PEGA domain-containing protein</fullName>
    </recommendedName>
</protein>
<accession>A0ABW0SVM2</accession>
<evidence type="ECO:0000313" key="2">
    <source>
        <dbReference type="Proteomes" id="UP001596111"/>
    </source>
</evidence>
<proteinExistence type="predicted"/>
<dbReference type="Proteomes" id="UP001596111">
    <property type="component" value="Unassembled WGS sequence"/>
</dbReference>
<gene>
    <name evidence="1" type="ORF">ACFPPB_07525</name>
</gene>